<reference evidence="1" key="1">
    <citation type="submission" date="2021-02" db="EMBL/GenBank/DDBJ databases">
        <authorList>
            <person name="Nowell W R."/>
        </authorList>
    </citation>
    <scope>NUCLEOTIDE SEQUENCE</scope>
</reference>
<dbReference type="Gene3D" id="3.90.70.10">
    <property type="entry name" value="Cysteine proteinases"/>
    <property type="match status" value="1"/>
</dbReference>
<evidence type="ECO:0008006" key="3">
    <source>
        <dbReference type="Google" id="ProtNLM"/>
    </source>
</evidence>
<evidence type="ECO:0000313" key="2">
    <source>
        <dbReference type="Proteomes" id="UP000676336"/>
    </source>
</evidence>
<comment type="caution">
    <text evidence="1">The sequence shown here is derived from an EMBL/GenBank/DDBJ whole genome shotgun (WGS) entry which is preliminary data.</text>
</comment>
<dbReference type="SUPFAM" id="SSF54001">
    <property type="entry name" value="Cysteine proteinases"/>
    <property type="match status" value="1"/>
</dbReference>
<dbReference type="AlphaFoldDB" id="A0A8S3J440"/>
<accession>A0A8S3J440</accession>
<gene>
    <name evidence="1" type="ORF">SMN809_LOCUS78752</name>
</gene>
<evidence type="ECO:0000313" key="1">
    <source>
        <dbReference type="EMBL" id="CAF5212375.1"/>
    </source>
</evidence>
<dbReference type="Proteomes" id="UP000676336">
    <property type="component" value="Unassembled WGS sequence"/>
</dbReference>
<dbReference type="InterPro" id="IPR038765">
    <property type="entry name" value="Papain-like_cys_pep_sf"/>
</dbReference>
<sequence>MPNKDELQQFSADHALFNSAMTTVKDQSRIGSCTANSLAGAYEYLFKKSTGSNID</sequence>
<name>A0A8S3J440_9BILA</name>
<feature type="non-terminal residue" evidence="1">
    <location>
        <position position="1"/>
    </location>
</feature>
<dbReference type="EMBL" id="CAJOBI010340687">
    <property type="protein sequence ID" value="CAF5212375.1"/>
    <property type="molecule type" value="Genomic_DNA"/>
</dbReference>
<proteinExistence type="predicted"/>
<organism evidence="1 2">
    <name type="scientific">Rotaria magnacalcarata</name>
    <dbReference type="NCBI Taxonomy" id="392030"/>
    <lineage>
        <taxon>Eukaryota</taxon>
        <taxon>Metazoa</taxon>
        <taxon>Spiralia</taxon>
        <taxon>Gnathifera</taxon>
        <taxon>Rotifera</taxon>
        <taxon>Eurotatoria</taxon>
        <taxon>Bdelloidea</taxon>
        <taxon>Philodinida</taxon>
        <taxon>Philodinidae</taxon>
        <taxon>Rotaria</taxon>
    </lineage>
</organism>
<protein>
    <recommendedName>
        <fullName evidence="3">Peptidase C1A papain C-terminal domain-containing protein</fullName>
    </recommendedName>
</protein>